<dbReference type="VEuPathDB" id="FungiDB:YALI0_F15763g"/>
<feature type="compositionally biased region" description="Polar residues" evidence="1">
    <location>
        <begin position="536"/>
        <end position="550"/>
    </location>
</feature>
<reference evidence="2 4" key="1">
    <citation type="journal article" date="2016" name="PLoS ONE">
        <title>Sequence Assembly of Yarrowia lipolytica Strain W29/CLIB89 Shows Transposable Element Diversity.</title>
        <authorList>
            <person name="Magnan C."/>
            <person name="Yu J."/>
            <person name="Chang I."/>
            <person name="Jahn E."/>
            <person name="Kanomata Y."/>
            <person name="Wu J."/>
            <person name="Zeller M."/>
            <person name="Oakes M."/>
            <person name="Baldi P."/>
            <person name="Sandmeyer S."/>
        </authorList>
    </citation>
    <scope>NUCLEOTIDE SEQUENCE [LARGE SCALE GENOMIC DNA]</scope>
    <source>
        <strain evidence="2">CLIB89</strain>
        <strain evidence="4">CLIB89(W29)</strain>
    </source>
</reference>
<dbReference type="Pfam" id="PF03999">
    <property type="entry name" value="MAP65_ASE1"/>
    <property type="match status" value="1"/>
</dbReference>
<organism evidence="2 4">
    <name type="scientific">Yarrowia lipolytica</name>
    <name type="common">Candida lipolytica</name>
    <dbReference type="NCBI Taxonomy" id="4952"/>
    <lineage>
        <taxon>Eukaryota</taxon>
        <taxon>Fungi</taxon>
        <taxon>Dikarya</taxon>
        <taxon>Ascomycota</taxon>
        <taxon>Saccharomycotina</taxon>
        <taxon>Dipodascomycetes</taxon>
        <taxon>Dipodascales</taxon>
        <taxon>Dipodascales incertae sedis</taxon>
        <taxon>Yarrowia</taxon>
    </lineage>
</organism>
<feature type="region of interest" description="Disordered" evidence="1">
    <location>
        <begin position="385"/>
        <end position="411"/>
    </location>
</feature>
<gene>
    <name evidence="3" type="ORF">B0I71DRAFT_134117</name>
    <name evidence="2" type="ORF">YALI1_F21224g</name>
</gene>
<feature type="compositionally biased region" description="Basic and acidic residues" evidence="1">
    <location>
        <begin position="385"/>
        <end position="396"/>
    </location>
</feature>
<dbReference type="Gene3D" id="1.20.58.1520">
    <property type="match status" value="1"/>
</dbReference>
<evidence type="ECO:0000313" key="2">
    <source>
        <dbReference type="EMBL" id="AOW07241.1"/>
    </source>
</evidence>
<evidence type="ECO:0000313" key="4">
    <source>
        <dbReference type="Proteomes" id="UP000182444"/>
    </source>
</evidence>
<feature type="region of interest" description="Disordered" evidence="1">
    <location>
        <begin position="636"/>
        <end position="685"/>
    </location>
</feature>
<dbReference type="GeneID" id="2908253"/>
<feature type="region of interest" description="Disordered" evidence="1">
    <location>
        <begin position="467"/>
        <end position="563"/>
    </location>
</feature>
<protein>
    <submittedName>
        <fullName evidence="3">Microtubule associated protein-domain-containing protein</fullName>
    </submittedName>
</protein>
<feature type="compositionally biased region" description="Low complexity" evidence="1">
    <location>
        <begin position="471"/>
        <end position="488"/>
    </location>
</feature>
<evidence type="ECO:0000256" key="1">
    <source>
        <dbReference type="SAM" id="MobiDB-lite"/>
    </source>
</evidence>
<dbReference type="Proteomes" id="UP000256601">
    <property type="component" value="Unassembled WGS sequence"/>
</dbReference>
<proteinExistence type="predicted"/>
<dbReference type="PANTHER" id="PTHR19321">
    <property type="entry name" value="PROTEIN REGULATOR OF CYTOKINESIS 1 PRC1-RELATED"/>
    <property type="match status" value="1"/>
</dbReference>
<dbReference type="InterPro" id="IPR007145">
    <property type="entry name" value="MAP65_Ase1_PRC1"/>
</dbReference>
<dbReference type="eggNOG" id="KOG4302">
    <property type="taxonomic scope" value="Eukaryota"/>
</dbReference>
<dbReference type="VEuPathDB" id="FungiDB:YALI1_F21224g"/>
<feature type="region of interest" description="Disordered" evidence="1">
    <location>
        <begin position="740"/>
        <end position="769"/>
    </location>
</feature>
<accession>A0A1D8NNM7</accession>
<evidence type="ECO:0000313" key="3">
    <source>
        <dbReference type="EMBL" id="RDW24526.1"/>
    </source>
</evidence>
<evidence type="ECO:0000313" key="5">
    <source>
        <dbReference type="Proteomes" id="UP000256601"/>
    </source>
</evidence>
<dbReference type="KEGG" id="yli:2908253"/>
<dbReference type="Proteomes" id="UP000182444">
    <property type="component" value="Chromosome 1F"/>
</dbReference>
<dbReference type="GO" id="GO:0008017">
    <property type="term" value="F:microtubule binding"/>
    <property type="evidence" value="ECO:0007669"/>
    <property type="project" value="InterPro"/>
</dbReference>
<reference evidence="3 5" key="2">
    <citation type="submission" date="2018-07" db="EMBL/GenBank/DDBJ databases">
        <title>Draft Genome Assemblies for Five Robust Yarrowia lipolytica Strains Exhibiting High Lipid Production and Pentose Sugar Utilization and Sugar Alcohol Secretion from Undetoxified Lignocellulosic Biomass Hydrolysates.</title>
        <authorList>
            <consortium name="DOE Joint Genome Institute"/>
            <person name="Walker C."/>
            <person name="Ryu S."/>
            <person name="Na H."/>
            <person name="Zane M."/>
            <person name="LaButti K."/>
            <person name="Lipzen A."/>
            <person name="Haridas S."/>
            <person name="Barry K."/>
            <person name="Grigoriev I.V."/>
            <person name="Quarterman J."/>
            <person name="Slininger P."/>
            <person name="Dien B."/>
            <person name="Trinh C.T."/>
        </authorList>
    </citation>
    <scope>NUCLEOTIDE SEQUENCE [LARGE SCALE GENOMIC DNA]</scope>
    <source>
        <strain evidence="3 5">YB392</strain>
    </source>
</reference>
<dbReference type="GO" id="GO:0005737">
    <property type="term" value="C:cytoplasm"/>
    <property type="evidence" value="ECO:0007669"/>
    <property type="project" value="TreeGrafter"/>
</dbReference>
<dbReference type="GO" id="GO:1990023">
    <property type="term" value="C:mitotic spindle midzone"/>
    <property type="evidence" value="ECO:0007669"/>
    <property type="project" value="TreeGrafter"/>
</dbReference>
<dbReference type="EMBL" id="CP017558">
    <property type="protein sequence ID" value="AOW07241.1"/>
    <property type="molecule type" value="Genomic_DNA"/>
</dbReference>
<dbReference type="OMA" id="WLFACDE"/>
<dbReference type="EMBL" id="KZ859030">
    <property type="protein sequence ID" value="RDW24526.1"/>
    <property type="molecule type" value="Genomic_DNA"/>
</dbReference>
<feature type="compositionally biased region" description="Low complexity" evidence="1">
    <location>
        <begin position="658"/>
        <end position="673"/>
    </location>
</feature>
<dbReference type="AlphaFoldDB" id="A0A1D8NNM7"/>
<feature type="compositionally biased region" description="Basic and acidic residues" evidence="1">
    <location>
        <begin position="647"/>
        <end position="657"/>
    </location>
</feature>
<feature type="compositionally biased region" description="Low complexity" evidence="1">
    <location>
        <begin position="740"/>
        <end position="759"/>
    </location>
</feature>
<dbReference type="GO" id="GO:0051256">
    <property type="term" value="P:mitotic spindle midzone assembly"/>
    <property type="evidence" value="ECO:0007669"/>
    <property type="project" value="TreeGrafter"/>
</dbReference>
<feature type="compositionally biased region" description="Polar residues" evidence="1">
    <location>
        <begin position="494"/>
        <end position="522"/>
    </location>
</feature>
<dbReference type="PANTHER" id="PTHR19321:SF41">
    <property type="entry name" value="FASCETTO-RELATED"/>
    <property type="match status" value="1"/>
</dbReference>
<name>A0A1D8NNM7_YARLL</name>
<sequence length="807" mass="91104">MKRRTSYLQNELERLSNELQLVFSDVGFSHAEKEEKERLHFQKLVEALQIRLLEEKSYRDELKQKCVDKQIRLKVLKTTSLPDVAAGVTAASGLVAVIDEPILPPYKELLERLDRSGSKLEQVFEERCDIVRRVQNKLDYLDQVMGPDTHSNEDSWRVDLDGCVPPRLTLDVLKGVEDQLERRQEEYESRKSQIDFLATEINEHWSLLGVENNELDETIIHHRSVPLALTNAKITYLQDTLKELQLLREERQKTIETYKAEVEHLWSRLDEDEGVIGRFLGTVAGETAVVVEKWHEELLRMRQQKQAHLEVFIAEARDNLKSIWDALYYSEEQRHDFVPFYMTEDSSEALLEVHEKEIAAREAELTENEGILDLVKQHKQLVQDAKDLEESSRDPARLMGKSQRGDPGRLLREEQMRKQIARKMPRLLVSLKESLMEYEEEQGKPFLVFGKSYLQVMQQQEVAQTPRRRAAASVAQSASRSVSQSASRGGPPSVSRSVSATSAPRSAQASPTKTRNMTQPITRSAPRPGARPVTAGNDTTSIRGNLNSLRNPGRPSTVGASTSRTAASRILGSVPRMQPLQNISSNRINKPSTIPGPKRRSLNKKLTAAQVNHNLMGGQETPVRESTPMKDISALHAQRNVPVWERLSPKKAADTEPRSSPQRSPQKSPQRSPAKSLKTTNSPMVTIKSPVKEFAVPNQYIAPGSVSSTVTMSQSPKRSPKKYGQLDRFHIGCPEAEIRSVSGSSTTSTTSSVSVFSDSCDLPSSDEEDPEYAALMMQQRRQISRGLPKKRSDQPRLSVFNWDKDVF</sequence>